<dbReference type="Pfam" id="PF00534">
    <property type="entry name" value="Glycos_transf_1"/>
    <property type="match status" value="1"/>
</dbReference>
<dbReference type="SUPFAM" id="SSF53756">
    <property type="entry name" value="UDP-Glycosyltransferase/glycogen phosphorylase"/>
    <property type="match status" value="1"/>
</dbReference>
<proteinExistence type="predicted"/>
<dbReference type="Pfam" id="PF13439">
    <property type="entry name" value="Glyco_transf_4"/>
    <property type="match status" value="1"/>
</dbReference>
<sequence length="221" mass="25383">MPSPVSYKWDDDSEKKYATIIVTALSAIILQFDRVIFHVNFMDGLSILTALKLRYKHPAAWQSLFSGNKKRRDQLNDMPPGTAHAAKLFAQEKRLYELSDLIISVTGYMKDFLEERYSLDPKKITVIPNGLNYRRFQVCTDGEKRDLKARLGFASFEKIVLFTGRIDQCKGIDFLIDAFEEACSRENNLRLVIVGEGRIESMIQKPGFMIYGNSLRLLCRL</sequence>
<dbReference type="STRING" id="1285928.SAMN04487894_112109"/>
<reference evidence="5" key="1">
    <citation type="submission" date="2016-10" db="EMBL/GenBank/DDBJ databases">
        <authorList>
            <person name="Varghese N."/>
            <person name="Submissions S."/>
        </authorList>
    </citation>
    <scope>NUCLEOTIDE SEQUENCE [LARGE SCALE GENOMIC DNA]</scope>
    <source>
        <strain evidence="5">DSM 25811 / CCM 8410 / LMG 26954 / E90</strain>
    </source>
</reference>
<dbReference type="GO" id="GO:0016757">
    <property type="term" value="F:glycosyltransferase activity"/>
    <property type="evidence" value="ECO:0007669"/>
    <property type="project" value="InterPro"/>
</dbReference>
<evidence type="ECO:0000259" key="3">
    <source>
        <dbReference type="Pfam" id="PF13439"/>
    </source>
</evidence>
<accession>A0A1G6X263</accession>
<keyword evidence="1 4" id="KW-0808">Transferase</keyword>
<dbReference type="AlphaFoldDB" id="A0A1G6X263"/>
<keyword evidence="5" id="KW-1185">Reference proteome</keyword>
<dbReference type="GO" id="GO:0009103">
    <property type="term" value="P:lipopolysaccharide biosynthetic process"/>
    <property type="evidence" value="ECO:0007669"/>
    <property type="project" value="TreeGrafter"/>
</dbReference>
<dbReference type="InterPro" id="IPR028098">
    <property type="entry name" value="Glyco_trans_4-like_N"/>
</dbReference>
<dbReference type="Proteomes" id="UP000198757">
    <property type="component" value="Unassembled WGS sequence"/>
</dbReference>
<dbReference type="InterPro" id="IPR001296">
    <property type="entry name" value="Glyco_trans_1"/>
</dbReference>
<organism evidence="4 5">
    <name type="scientific">Niabella drilacis (strain DSM 25811 / CCM 8410 / CCUG 62505 / LMG 26954 / E90)</name>
    <dbReference type="NCBI Taxonomy" id="1285928"/>
    <lineage>
        <taxon>Bacteria</taxon>
        <taxon>Pseudomonadati</taxon>
        <taxon>Bacteroidota</taxon>
        <taxon>Chitinophagia</taxon>
        <taxon>Chitinophagales</taxon>
        <taxon>Chitinophagaceae</taxon>
        <taxon>Niabella</taxon>
    </lineage>
</organism>
<evidence type="ECO:0000313" key="5">
    <source>
        <dbReference type="Proteomes" id="UP000198757"/>
    </source>
</evidence>
<evidence type="ECO:0000259" key="2">
    <source>
        <dbReference type="Pfam" id="PF00534"/>
    </source>
</evidence>
<dbReference type="EMBL" id="FMZO01000012">
    <property type="protein sequence ID" value="SDD72191.1"/>
    <property type="molecule type" value="Genomic_DNA"/>
</dbReference>
<dbReference type="PANTHER" id="PTHR46401:SF2">
    <property type="entry name" value="GLYCOSYLTRANSFERASE WBBK-RELATED"/>
    <property type="match status" value="1"/>
</dbReference>
<gene>
    <name evidence="4" type="ORF">SAMN04487894_112109</name>
</gene>
<dbReference type="CDD" id="cd03801">
    <property type="entry name" value="GT4_PimA-like"/>
    <property type="match status" value="1"/>
</dbReference>
<evidence type="ECO:0000313" key="4">
    <source>
        <dbReference type="EMBL" id="SDD72191.1"/>
    </source>
</evidence>
<name>A0A1G6X263_NIADE</name>
<protein>
    <submittedName>
        <fullName evidence="4">Glycosyl transferases group 1</fullName>
    </submittedName>
</protein>
<dbReference type="Gene3D" id="3.40.50.2000">
    <property type="entry name" value="Glycogen Phosphorylase B"/>
    <property type="match status" value="2"/>
</dbReference>
<evidence type="ECO:0000256" key="1">
    <source>
        <dbReference type="ARBA" id="ARBA00022679"/>
    </source>
</evidence>
<dbReference type="PANTHER" id="PTHR46401">
    <property type="entry name" value="GLYCOSYLTRANSFERASE WBBK-RELATED"/>
    <property type="match status" value="1"/>
</dbReference>
<feature type="domain" description="Glycosyltransferase subfamily 4-like N-terminal" evidence="3">
    <location>
        <begin position="25"/>
        <end position="132"/>
    </location>
</feature>
<feature type="domain" description="Glycosyl transferase family 1" evidence="2">
    <location>
        <begin position="145"/>
        <end position="202"/>
    </location>
</feature>